<reference evidence="8 9" key="1">
    <citation type="submission" date="2024-02" db="EMBL/GenBank/DDBJ databases">
        <title>De novo assembly and annotation of 12 fungi associated with fruit tree decline syndrome in Ontario, Canada.</title>
        <authorList>
            <person name="Sulman M."/>
            <person name="Ellouze W."/>
            <person name="Ilyukhin E."/>
        </authorList>
    </citation>
    <scope>NUCLEOTIDE SEQUENCE [LARGE SCALE GENOMIC DNA]</scope>
    <source>
        <strain evidence="8 9">M1-105</strain>
    </source>
</reference>
<protein>
    <recommendedName>
        <fullName evidence="10">Ankyrin repeat protein</fullName>
    </recommendedName>
</protein>
<evidence type="ECO:0000256" key="1">
    <source>
        <dbReference type="ARBA" id="ARBA00004141"/>
    </source>
</evidence>
<evidence type="ECO:0008006" key="10">
    <source>
        <dbReference type="Google" id="ProtNLM"/>
    </source>
</evidence>
<evidence type="ECO:0000256" key="2">
    <source>
        <dbReference type="ARBA" id="ARBA00022692"/>
    </source>
</evidence>
<evidence type="ECO:0000256" key="5">
    <source>
        <dbReference type="PROSITE-ProRule" id="PRU00023"/>
    </source>
</evidence>
<dbReference type="InterPro" id="IPR036770">
    <property type="entry name" value="Ankyrin_rpt-contain_sf"/>
</dbReference>
<dbReference type="PROSITE" id="PS50297">
    <property type="entry name" value="ANK_REP_REGION"/>
    <property type="match status" value="1"/>
</dbReference>
<feature type="region of interest" description="Disordered" evidence="6">
    <location>
        <begin position="994"/>
        <end position="1049"/>
    </location>
</feature>
<keyword evidence="2 7" id="KW-0812">Transmembrane</keyword>
<keyword evidence="5" id="KW-0040">ANK repeat</keyword>
<sequence>MGFGLDINSRLKSVNAPIDLKWAASNILSRLLNERGHMSTNPIVFIGHGYGNVVIEELLFGELLNTVEEASRLDLVQSTAAVTMFGAPFESFDNIISWATETFDIHKASTKLFDARKGTEHIPDRIWNRFFEGAEKHQIATFGYFERGQPKSSKSSDINSNKYSDRLDRRWLSDHDIGGIARFVRPEDVRFRNISKAISEFLAVHQLLICGKDIDDAVMEELLKSSVDFNFKNRKQQTVLHVAVERGYTRLVQHLVNSDKVDLDLQDEAGNTALHIAVTSKHHHNSPEMVYNLLKAGAQSGVKNNLGKSAQSFALEKGILPQIKDLLRKPPLVEGPSGPRKLVRGQPANKQAQAACQNTGMVVREIFSTASDKPDKHLPVYKTVHDLIYTDDKIGDFFQATHDNEASNALCRWYHVPMNNMAWVQDLFAKLEMSVWPWPKPHKRSKLHHGRYMSPEATKLPGLQRASRTISKDDWVMFMPYISYESSARQQRLAEVIKRTSSSAPKPFALPNLPLSGPRLKPSRTVSSTLGYILRNEDPEVLALKGYLNDQNHNENQHLTLHIRRTLDQSYYYMLKDTSYRDKTQVVSRWVKTEWPDQKDHNILMVDQLWLWFIKGKKDGEPDTIITSFPSREGAEFQQSSREVDDLQGSVLGDDNRKSISTSMDLVSRILSVCCNAFDRHQHVESVNFLQFFESAIGRAEEDQTRLFRRFRRRAKWLHSLHEMNRTYSQNRSMLLKKLLDILKESKLLKEIKDILDEIKMIKSVLKDQTKVVNALQSMVETRAPFASTTSLADNENKFGDVLNLLNETECSFDLMEVHAKEVEKGLEHLLDLKQKQANLWEARSSREGAEAAARQGSTILVFTVVTIIFLPLSFMASFFALGISIFPKTDGENNFAIGWVSALLFGISFAVSIPFVLLAFNIDKFKIAWIRMKHSANKNTAFLFLKPLRSSHRIPSARVRDTGGRWYKEWIDFIAKHDLPFKPDGEMSARLRREVDGEPMGTGRVDEWNDSSDSSSEGEGTSDEEELELMTKQQRRQSDLLARMNGRG</sequence>
<evidence type="ECO:0000256" key="6">
    <source>
        <dbReference type="SAM" id="MobiDB-lite"/>
    </source>
</evidence>
<dbReference type="PANTHER" id="PTHR47685:SF1">
    <property type="entry name" value="MAGNESIUM TRANSPORT PROTEIN CORA"/>
    <property type="match status" value="1"/>
</dbReference>
<dbReference type="InterPro" id="IPR045863">
    <property type="entry name" value="CorA_TM1_TM2"/>
</dbReference>
<keyword evidence="9" id="KW-1185">Reference proteome</keyword>
<evidence type="ECO:0000256" key="7">
    <source>
        <dbReference type="SAM" id="Phobius"/>
    </source>
</evidence>
<dbReference type="SUPFAM" id="SSF48403">
    <property type="entry name" value="Ankyrin repeat"/>
    <property type="match status" value="1"/>
</dbReference>
<dbReference type="Proteomes" id="UP001521116">
    <property type="component" value="Unassembled WGS sequence"/>
</dbReference>
<evidence type="ECO:0000313" key="9">
    <source>
        <dbReference type="Proteomes" id="UP001521116"/>
    </source>
</evidence>
<accession>A0ABR3SHA7</accession>
<comment type="caution">
    <text evidence="8">The sequence shown here is derived from an EMBL/GenBank/DDBJ whole genome shotgun (WGS) entry which is preliminary data.</text>
</comment>
<dbReference type="PANTHER" id="PTHR47685">
    <property type="entry name" value="MAGNESIUM TRANSPORT PROTEIN CORA"/>
    <property type="match status" value="1"/>
</dbReference>
<dbReference type="Gene3D" id="1.25.40.20">
    <property type="entry name" value="Ankyrin repeat-containing domain"/>
    <property type="match status" value="1"/>
</dbReference>
<evidence type="ECO:0000256" key="3">
    <source>
        <dbReference type="ARBA" id="ARBA00022989"/>
    </source>
</evidence>
<dbReference type="InterPro" id="IPR002110">
    <property type="entry name" value="Ankyrin_rpt"/>
</dbReference>
<keyword evidence="4 7" id="KW-0472">Membrane</keyword>
<dbReference type="PROSITE" id="PS50088">
    <property type="entry name" value="ANK_REPEAT"/>
    <property type="match status" value="1"/>
</dbReference>
<proteinExistence type="predicted"/>
<dbReference type="Gene3D" id="1.20.58.340">
    <property type="entry name" value="Magnesium transport protein CorA, transmembrane region"/>
    <property type="match status" value="1"/>
</dbReference>
<evidence type="ECO:0000313" key="8">
    <source>
        <dbReference type="EMBL" id="KAL1621012.1"/>
    </source>
</evidence>
<keyword evidence="3 7" id="KW-1133">Transmembrane helix</keyword>
<evidence type="ECO:0000256" key="4">
    <source>
        <dbReference type="ARBA" id="ARBA00023136"/>
    </source>
</evidence>
<organism evidence="8 9">
    <name type="scientific">Neofusicoccum ribis</name>
    <dbReference type="NCBI Taxonomy" id="45134"/>
    <lineage>
        <taxon>Eukaryota</taxon>
        <taxon>Fungi</taxon>
        <taxon>Dikarya</taxon>
        <taxon>Ascomycota</taxon>
        <taxon>Pezizomycotina</taxon>
        <taxon>Dothideomycetes</taxon>
        <taxon>Dothideomycetes incertae sedis</taxon>
        <taxon>Botryosphaeriales</taxon>
        <taxon>Botryosphaeriaceae</taxon>
        <taxon>Neofusicoccum</taxon>
    </lineage>
</organism>
<feature type="transmembrane region" description="Helical" evidence="7">
    <location>
        <begin position="898"/>
        <end position="923"/>
    </location>
</feature>
<feature type="repeat" description="ANK" evidence="5">
    <location>
        <begin position="269"/>
        <end position="305"/>
    </location>
</feature>
<dbReference type="SMART" id="SM00248">
    <property type="entry name" value="ANK"/>
    <property type="match status" value="3"/>
</dbReference>
<comment type="subcellular location">
    <subcellularLocation>
        <location evidence="1">Membrane</location>
        <topology evidence="1">Multi-pass membrane protein</topology>
    </subcellularLocation>
</comment>
<dbReference type="EMBL" id="JAJVDC020000159">
    <property type="protein sequence ID" value="KAL1621012.1"/>
    <property type="molecule type" value="Genomic_DNA"/>
</dbReference>
<dbReference type="InterPro" id="IPR050829">
    <property type="entry name" value="CorA_MIT"/>
</dbReference>
<gene>
    <name evidence="8" type="ORF">SLS56_009428</name>
</gene>
<feature type="transmembrane region" description="Helical" evidence="7">
    <location>
        <begin position="860"/>
        <end position="886"/>
    </location>
</feature>
<dbReference type="SUPFAM" id="SSF144083">
    <property type="entry name" value="Magnesium transport protein CorA, transmembrane region"/>
    <property type="match status" value="1"/>
</dbReference>
<name>A0ABR3SHA7_9PEZI</name>
<dbReference type="Pfam" id="PF12796">
    <property type="entry name" value="Ank_2"/>
    <property type="match status" value="1"/>
</dbReference>